<dbReference type="Gene3D" id="1.10.1200.10">
    <property type="entry name" value="ACP-like"/>
    <property type="match status" value="2"/>
</dbReference>
<dbReference type="InterPro" id="IPR009081">
    <property type="entry name" value="PP-bd_ACP"/>
</dbReference>
<dbReference type="InterPro" id="IPR006162">
    <property type="entry name" value="Ppantetheine_attach_site"/>
</dbReference>
<comment type="pathway">
    <text evidence="1">Antibiotic biosynthesis.</text>
</comment>
<dbReference type="InterPro" id="IPR049552">
    <property type="entry name" value="PKS_DH_N"/>
</dbReference>
<dbReference type="GO" id="GO:0031177">
    <property type="term" value="F:phosphopantetheine binding"/>
    <property type="evidence" value="ECO:0007669"/>
    <property type="project" value="InterPro"/>
</dbReference>
<dbReference type="InterPro" id="IPR014031">
    <property type="entry name" value="Ketoacyl_synth_C"/>
</dbReference>
<reference evidence="13 14" key="1">
    <citation type="journal article" date="2013" name="Genome Announc.">
        <title>Whole-Genome Shotgun Assembly and Analysis of the Genome of Streptomyces mobaraensis DSM 40847, a Strain for Industrial Production of Microbial Transglutaminase.</title>
        <authorList>
            <person name="Yang H."/>
            <person name="He T."/>
            <person name="Wu W."/>
            <person name="Zhu W."/>
            <person name="Lu B."/>
            <person name="Sun W."/>
        </authorList>
    </citation>
    <scope>NUCLEOTIDE SEQUENCE [LARGE SCALE GENOMIC DNA]</scope>
    <source>
        <strain evidence="13 14">DSM 40847</strain>
    </source>
</reference>
<dbReference type="GO" id="GO:0033068">
    <property type="term" value="P:macrolide biosynthetic process"/>
    <property type="evidence" value="ECO:0007669"/>
    <property type="project" value="UniProtKB-ARBA"/>
</dbReference>
<feature type="active site" description="Proton acceptor; for dehydratase activity" evidence="8">
    <location>
        <position position="1087"/>
    </location>
</feature>
<dbReference type="eggNOG" id="COG3321">
    <property type="taxonomic scope" value="Bacteria"/>
</dbReference>
<keyword evidence="5" id="KW-0045">Antibiotic biosynthesis</keyword>
<feature type="region of interest" description="N-terminal hotdog fold" evidence="8">
    <location>
        <begin position="1055"/>
        <end position="1180"/>
    </location>
</feature>
<dbReference type="SMART" id="SM00826">
    <property type="entry name" value="PKS_DH"/>
    <property type="match status" value="2"/>
</dbReference>
<name>M3C0V3_STRM1</name>
<dbReference type="InterPro" id="IPR049900">
    <property type="entry name" value="PKS_mFAS_DH"/>
</dbReference>
<keyword evidence="2" id="KW-0596">Phosphopantetheine</keyword>
<dbReference type="SUPFAM" id="SSF55048">
    <property type="entry name" value="Probable ACP-binding domain of malonyl-CoA ACP transacylase"/>
    <property type="match status" value="2"/>
</dbReference>
<dbReference type="SMART" id="SM00827">
    <property type="entry name" value="PKS_AT"/>
    <property type="match status" value="2"/>
</dbReference>
<protein>
    <submittedName>
        <fullName evidence="13">Beta-ketoacyl synthase</fullName>
    </submittedName>
</protein>
<feature type="region of interest" description="C-terminal hotdog fold" evidence="8">
    <location>
        <begin position="2953"/>
        <end position="3096"/>
    </location>
</feature>
<dbReference type="Pfam" id="PF21089">
    <property type="entry name" value="PKS_DH_N"/>
    <property type="match status" value="2"/>
</dbReference>
<evidence type="ECO:0000259" key="10">
    <source>
        <dbReference type="PROSITE" id="PS50075"/>
    </source>
</evidence>
<dbReference type="GO" id="GO:0006633">
    <property type="term" value="P:fatty acid biosynthetic process"/>
    <property type="evidence" value="ECO:0007669"/>
    <property type="project" value="InterPro"/>
</dbReference>
<dbReference type="PROSITE" id="PS52004">
    <property type="entry name" value="KS3_2"/>
    <property type="match status" value="2"/>
</dbReference>
<dbReference type="PROSITE" id="PS52019">
    <property type="entry name" value="PKS_MFAS_DH"/>
    <property type="match status" value="2"/>
</dbReference>
<feature type="domain" description="Carrier" evidence="10">
    <location>
        <begin position="1830"/>
        <end position="1905"/>
    </location>
</feature>
<feature type="domain" description="Carrier" evidence="10">
    <location>
        <begin position="46"/>
        <end position="128"/>
    </location>
</feature>
<dbReference type="InterPro" id="IPR032821">
    <property type="entry name" value="PKS_assoc"/>
</dbReference>
<keyword evidence="3" id="KW-0597">Phosphoprotein</keyword>
<feature type="domain" description="Ketosynthase family 3 (KS3)" evidence="11">
    <location>
        <begin position="1930"/>
        <end position="2357"/>
    </location>
</feature>
<dbReference type="Gene3D" id="3.30.70.3290">
    <property type="match status" value="2"/>
</dbReference>
<dbReference type="SMART" id="SM00825">
    <property type="entry name" value="PKS_KS"/>
    <property type="match status" value="2"/>
</dbReference>
<dbReference type="Gene3D" id="3.40.50.720">
    <property type="entry name" value="NAD(P)-binding Rossmann-like Domain"/>
    <property type="match status" value="2"/>
</dbReference>
<dbReference type="SUPFAM" id="SSF52151">
    <property type="entry name" value="FabD/lysophospholipase-like"/>
    <property type="match status" value="2"/>
</dbReference>
<feature type="active site" description="Proton acceptor; for dehydratase activity" evidence="8">
    <location>
        <position position="2846"/>
    </location>
</feature>
<evidence type="ECO:0000256" key="7">
    <source>
        <dbReference type="ARBA" id="ARBA00023315"/>
    </source>
</evidence>
<dbReference type="FunFam" id="1.10.1200.10:FF:000007">
    <property type="entry name" value="Probable polyketide synthase pks17"/>
    <property type="match status" value="1"/>
</dbReference>
<dbReference type="Pfam" id="PF02801">
    <property type="entry name" value="Ketoacyl-synt_C"/>
    <property type="match status" value="2"/>
</dbReference>
<feature type="domain" description="Ketosynthase family 3 (KS3)" evidence="11">
    <location>
        <begin position="148"/>
        <end position="575"/>
    </location>
</feature>
<dbReference type="PROSITE" id="PS50075">
    <property type="entry name" value="CARRIER"/>
    <property type="match status" value="2"/>
</dbReference>
<dbReference type="InterPro" id="IPR036291">
    <property type="entry name" value="NAD(P)-bd_dom_sf"/>
</dbReference>
<dbReference type="InterPro" id="IPR016035">
    <property type="entry name" value="Acyl_Trfase/lysoPLipase"/>
</dbReference>
<dbReference type="FunFam" id="3.40.47.10:FF:000019">
    <property type="entry name" value="Polyketide synthase type I"/>
    <property type="match status" value="2"/>
</dbReference>
<dbReference type="SUPFAM" id="SSF47336">
    <property type="entry name" value="ACP-like"/>
    <property type="match status" value="2"/>
</dbReference>
<dbReference type="InterPro" id="IPR001227">
    <property type="entry name" value="Ac_transferase_dom_sf"/>
</dbReference>
<dbReference type="InterPro" id="IPR042104">
    <property type="entry name" value="PKS_dehydratase_sf"/>
</dbReference>
<feature type="domain" description="PKS/mFAS DH" evidence="12">
    <location>
        <begin position="1055"/>
        <end position="1334"/>
    </location>
</feature>
<dbReference type="InterPro" id="IPR014030">
    <property type="entry name" value="Ketoacyl_synth_N"/>
</dbReference>
<feature type="region of interest" description="C-terminal hotdog fold" evidence="8">
    <location>
        <begin position="1192"/>
        <end position="1334"/>
    </location>
</feature>
<feature type="region of interest" description="Disordered" evidence="9">
    <location>
        <begin position="573"/>
        <end position="595"/>
    </location>
</feature>
<dbReference type="Pfam" id="PF16197">
    <property type="entry name" value="KAsynt_C_assoc"/>
    <property type="match status" value="2"/>
</dbReference>
<dbReference type="PANTHER" id="PTHR43775:SF51">
    <property type="entry name" value="INACTIVE PHENOLPHTHIOCEROL SYNTHESIS POLYKETIDE SYNTHASE TYPE I PKS1-RELATED"/>
    <property type="match status" value="1"/>
</dbReference>
<dbReference type="GO" id="GO:0004315">
    <property type="term" value="F:3-oxoacyl-[acyl-carrier-protein] synthase activity"/>
    <property type="evidence" value="ECO:0007669"/>
    <property type="project" value="InterPro"/>
</dbReference>
<feature type="non-terminal residue" evidence="13">
    <location>
        <position position="3348"/>
    </location>
</feature>
<feature type="active site" description="Proton donor; for dehydratase activity" evidence="8">
    <location>
        <position position="3014"/>
    </location>
</feature>
<dbReference type="InterPro" id="IPR055123">
    <property type="entry name" value="SpnB-like_Rossmann"/>
</dbReference>
<dbReference type="SUPFAM" id="SSF53901">
    <property type="entry name" value="Thiolase-like"/>
    <property type="match status" value="2"/>
</dbReference>
<comment type="caution">
    <text evidence="13">The sequence shown here is derived from an EMBL/GenBank/DDBJ whole genome shotgun (WGS) entry which is preliminary data.</text>
</comment>
<sequence>MTESENVPTPSGAVSAGTAGEPGGAPETGPRARALLVERLTGRTAAEQERVVLELVHEHTVAALRRARPDTKGPVDTERPFLELGFDSLAAVDLHARLTAATGLELPVTAVYDHPTPAALGRLIRGRALGLAPEPVAVPAREAAGDDDDPVAIIGMACHYPGGVDSPEEFWTLLAEGREVLSDFPTDRGWDVPGMFDPDPDRPGKSYVDKGGFLDRAAEFDADFFKISPREALAMDPQQRLILETSWEALERSGVNPASLRGSRTGVFFGAEVHEYGTRVHQAPLGLDGYLMTGNAPSVASGRVSYTLGLEGPAVTVDTACSGSLVSLHLAAQSLRDGECSLALVGGVAVMGSPGMFTAFSRQRGLAPDGRCKAFAEAADGTGFSEGVGVFVVERLSDARRNGHRVLAVVRGSAINQDGASNGLTAPNGPSQQRLILQALANAGLRPGDVDAVDAHGTGTKLGDPIEAQAILATYGQERPEGRPLRLGSAKSNLGHTQAAGGAASVIKMVLAMRHGVLPRTLHVDAPSSHVDWTAGDVELLTEALPWDTPDGRPRRAGISAFGISGTNAHVIIEEPPSDDPAAGEESPDPGTAGRQAEELPLLLSARTPEALAAQAAGVLALLGGEDAPEPADVAYALATTRAELEHRAVLTGNGTAGPAAGLRAVAEGAGEAAGVVLDTVAGGRLAFLFTGQGAQRAGMGRELYEAFPVFARALDDACGYLDLQLERPLLDVLFAPAGSEAAALLDRTEYAQPALFAVETALFRLVESWGVRPDVLAGHSIGEIAAAHAAGVFTLEDACALVAARGRLMQELPEGGVMAALQCTEEEALALLGDAQDAAVAAVNGPRAVVVSGAKATVLPIVEKLREQGRKTSLLKVSHAFHSPLMEPMLAEFRQLAEILDYAEPRVPLVSTVTGRTAEPGELTAPEYWVTHVREAVRFADGVRALADDGVTAFLEIGPDAVLTAMAGAALPDDTAAVCVPLLRRDRPERPETRTALARLWARGHAVDWTALHTGAPGRHVDLPTYPFQRRRFWLEAAPDSGDVTTLGQAPAGHPLLGAAVTVPGSDATVLTGRISPRTHAWLADHVVLGTTLLPGTALLELALHAGDHTGTPHVEELTLQAPLALSPDAHTDLRVEVNAPDAAGHRALTVHSRPHGAAHTVPWTLHATATLTPDTPAAETDLGTWPPPGARPIPLDGVYERLAADGYLYGPAFQGLRAAWRRGDEVFAEVALPEDAHQDAAAYLVHPALLDAALHATDLGRDDDADSDGGQTALPFAWTGVTVHATGATSLRVAVTTTANDGLRLRLADPAGRPVATVTELAMRPVTADQVAAARDGADTSLHVVEWTALPVAEQAADTGTAPAWAALGPQAGQWEWTGATAYAELEELIGDMPGVIVLTCAEGRDGDGSDINGADVPRRVREATRSALGTLQDWLDDERYAESRLVVVTRGAVGPRGERNDEDADLAGAAVWGLVRAAQAEHPDRFTLLDWDGTPVPLPRLTAALASGEPELALRGGEFTVPRLARVAGQRPATDGPSSGFEGWDPQDGVLITGGTGGLGSLLAEHLITRHHVTNITLASRQGPDHPGATELVDRLTELGGNIDLVACDVSDATQVTELLTGIRHLKAIIHTAGALNDAILTNQTPHHLHTTLTPKADAAWHLHHTTQHLNLPLTHFILYSSAAATLDGAGQANYAAANAFLDALAHHRHTHHLPAQSLAWGLWDTEHGMAGQLSTADVQRMNNGPLLSLTTEQNLALFDAALTTPRPALLPVRLNPHHTPAPPLLHTLHPPTPTRPTAHTATTAAVSTHPEAVARLGKLDTVERERALLDLVRTHVAEVLHHDGASAIDGRRAFTEIGFDSLSAVELRNRLNKATALRLPATLVFDYPTPATLAEHLGERLFAAGPAADAPAPAAASGTASGAAADEPIAIVGMSCRFPGGVTTPEELWELLAEGRDGVSLFPEDRGWNVDDIYDPEPGAPGKTYSREGGFLYDAAEFDAEFFGISPREALGTDPQQRLLLEASWEALERAGINPHTLRGTTTGVFTGIMYHDYASRLTHTPLPEGVDTYLGNGSLGSVASGRISYTLGLEGPAVSIDTACSSSLVALHLAIQALRNGECALALAGGATVMSTPDTFIDFSRQRGLAKDGRIRSFADSADGTGWGEGVGMLLVERLSDARRNGHKVLAVVRGSAVNQDGASNGLTAPNGPSQQRVIRQALAEAGLRPSDVDAVEAHGTGTTLGDPIEAQALLATYGQHRPADQPLWLGSIKSNLGHTQAAAGVAGIIKMVMAMRHGVLPKTLHVDAPSSKVDWTAGAVELLTEARAWESEGPRRAGVSSFGISGTNAHVIVEEAPPVEAEGQEVAAGPALPWLLSARSADALRAQAAQLLGVIERENAPELGEIAAALATTRAQLEHRAVLTGVNRADVIAGLAALAAGQDVAGLVRGTAAEGRLAFLFTGQGAQRLGMGRELYEAFPVFAEALDEVCAHLDQPLKDVLFGQDAELLNRTEYAQPALFAVETALFRLVESWGVRPEVLAGHSIGEIAAAHVAGVLSLADACALVAARGRLMQALPEGGVMAALQCTEEEALALLGDAREAAIAAINGPRAVVVSGAEATVTAIVDALREQGRKTSMLKVSHAFHSPLMEPMLEDFRTVVAALTFAEPRIPIVSTVTGLAATAEELTSADYWVEHVRRPVRFADAITTLTTDGITTFLEIGPDAVLTAMATDHTTATCLPLQRRNRPEDREALTALAHLWTHGHPIDWQTLHPATSRVDLPTYPFQRRRYWIDAVAEQADVASAGLDPARHPLLGAALTVPESSTVVLTGRIGLRSHAWLADHTVMGSTLLPGTACVELALRAGDQVGCRVLEELTLEVPLVLPSRGARDLRVSVGEPDGSGRRPVGVYSRAQDAPADEPWVRHAGGFLVEGASEVRPGAGLGVWPPEGAEPVDVDTLYPALAADGLEYGPVFRGLRAAWRRDGEVFAEVALPEEAHGDAGAYGLHPALFDAALHATELLGDGGRRPGQGAALPFAWNDVSLHASGATSLRVRVAAVEGVADATSLELADAAGSPVASVRSLVARPVSAEQIAKAGDGAVPLHRVEWVPLPDGDAAVRVPAGPEGWAVLGARPADWAWTGVSAYPDLAALEEAAPSVTLLPCPVPELTDGDDADALPARLREVLGEVLGTLQQWVANERLASSRLVVVTRDTDGPGGLVNAAVEGLVRSAQAEHPESFVLARWDGDDSSVRFFPAALAAAEPQVWVRADGVHVARLGRVAREEQTARPSGFEDWGPQDSALITGGTGGLATLLAEHLITHHHVTNITLASRQGPNHPGATELVNR</sequence>
<dbReference type="Pfam" id="PF14765">
    <property type="entry name" value="PS-DH"/>
    <property type="match status" value="2"/>
</dbReference>
<evidence type="ECO:0000313" key="13">
    <source>
        <dbReference type="EMBL" id="EME97586.1"/>
    </source>
</evidence>
<dbReference type="InterPro" id="IPR018201">
    <property type="entry name" value="Ketoacyl_synth_AS"/>
</dbReference>
<evidence type="ECO:0000256" key="6">
    <source>
        <dbReference type="ARBA" id="ARBA00023268"/>
    </source>
</evidence>
<feature type="region of interest" description="Disordered" evidence="9">
    <location>
        <begin position="1"/>
        <end position="29"/>
    </location>
</feature>
<dbReference type="InterPro" id="IPR013968">
    <property type="entry name" value="PKS_KR"/>
</dbReference>
<dbReference type="InterPro" id="IPR020807">
    <property type="entry name" value="PKS_DH"/>
</dbReference>
<dbReference type="InterPro" id="IPR036736">
    <property type="entry name" value="ACP-like_sf"/>
</dbReference>
<dbReference type="InterPro" id="IPR020806">
    <property type="entry name" value="PKS_PP-bd"/>
</dbReference>
<feature type="compositionally biased region" description="Acidic residues" evidence="9">
    <location>
        <begin position="576"/>
        <end position="588"/>
    </location>
</feature>
<accession>M3C0V3</accession>
<evidence type="ECO:0000256" key="8">
    <source>
        <dbReference type="PROSITE-ProRule" id="PRU01363"/>
    </source>
</evidence>
<proteinExistence type="predicted"/>
<evidence type="ECO:0000256" key="2">
    <source>
        <dbReference type="ARBA" id="ARBA00022450"/>
    </source>
</evidence>
<dbReference type="EMBL" id="AORZ01000113">
    <property type="protein sequence ID" value="EME97586.1"/>
    <property type="molecule type" value="Genomic_DNA"/>
</dbReference>
<feature type="active site" description="Proton donor; for dehydratase activity" evidence="8">
    <location>
        <position position="1253"/>
    </location>
</feature>
<dbReference type="CDD" id="cd00833">
    <property type="entry name" value="PKS"/>
    <property type="match status" value="2"/>
</dbReference>
<evidence type="ECO:0000256" key="9">
    <source>
        <dbReference type="SAM" id="MobiDB-lite"/>
    </source>
</evidence>
<dbReference type="Pfam" id="PF00109">
    <property type="entry name" value="ketoacyl-synt"/>
    <property type="match status" value="2"/>
</dbReference>
<evidence type="ECO:0000256" key="1">
    <source>
        <dbReference type="ARBA" id="ARBA00004792"/>
    </source>
</evidence>
<dbReference type="InterPro" id="IPR050091">
    <property type="entry name" value="PKS_NRPS_Biosynth_Enz"/>
</dbReference>
<dbReference type="Proteomes" id="UP000011740">
    <property type="component" value="Unassembled WGS sequence"/>
</dbReference>
<evidence type="ECO:0000256" key="4">
    <source>
        <dbReference type="ARBA" id="ARBA00022679"/>
    </source>
</evidence>
<feature type="compositionally biased region" description="Low complexity" evidence="9">
    <location>
        <begin position="16"/>
        <end position="29"/>
    </location>
</feature>
<dbReference type="Pfam" id="PF00698">
    <property type="entry name" value="Acyl_transf_1"/>
    <property type="match status" value="2"/>
</dbReference>
<dbReference type="Pfam" id="PF00550">
    <property type="entry name" value="PP-binding"/>
    <property type="match status" value="2"/>
</dbReference>
<dbReference type="FunFam" id="3.40.366.10:FF:000002">
    <property type="entry name" value="Probable polyketide synthase 2"/>
    <property type="match status" value="2"/>
</dbReference>
<dbReference type="SMART" id="SM00822">
    <property type="entry name" value="PKS_KR"/>
    <property type="match status" value="1"/>
</dbReference>
<evidence type="ECO:0000313" key="14">
    <source>
        <dbReference type="Proteomes" id="UP000011740"/>
    </source>
</evidence>
<dbReference type="InterPro" id="IPR049551">
    <property type="entry name" value="PKS_DH_C"/>
</dbReference>
<evidence type="ECO:0000256" key="5">
    <source>
        <dbReference type="ARBA" id="ARBA00023194"/>
    </source>
</evidence>
<dbReference type="Gene3D" id="3.10.129.110">
    <property type="entry name" value="Polyketide synthase dehydratase"/>
    <property type="match status" value="2"/>
</dbReference>
<dbReference type="SUPFAM" id="SSF51735">
    <property type="entry name" value="NAD(P)-binding Rossmann-fold domains"/>
    <property type="match status" value="3"/>
</dbReference>
<dbReference type="Pfam" id="PF22953">
    <property type="entry name" value="SpnB_Rossmann"/>
    <property type="match status" value="2"/>
</dbReference>
<evidence type="ECO:0000256" key="3">
    <source>
        <dbReference type="ARBA" id="ARBA00022553"/>
    </source>
</evidence>
<feature type="domain" description="PKS/mFAS DH" evidence="12">
    <location>
        <begin position="2814"/>
        <end position="3096"/>
    </location>
</feature>
<dbReference type="Pfam" id="PF08659">
    <property type="entry name" value="KR"/>
    <property type="match status" value="1"/>
</dbReference>
<dbReference type="Gene3D" id="3.40.366.10">
    <property type="entry name" value="Malonyl-Coenzyme A Acyl Carrier Protein, domain 2"/>
    <property type="match status" value="2"/>
</dbReference>
<dbReference type="InterPro" id="IPR016036">
    <property type="entry name" value="Malonyl_transacylase_ACP-bd"/>
</dbReference>
<dbReference type="GO" id="GO:0004312">
    <property type="term" value="F:fatty acid synthase activity"/>
    <property type="evidence" value="ECO:0007669"/>
    <property type="project" value="TreeGrafter"/>
</dbReference>
<evidence type="ECO:0000259" key="12">
    <source>
        <dbReference type="PROSITE" id="PS52019"/>
    </source>
</evidence>
<dbReference type="CDD" id="cd08956">
    <property type="entry name" value="KR_3_FAS_SDR_x"/>
    <property type="match status" value="1"/>
</dbReference>
<dbReference type="InterPro" id="IPR057326">
    <property type="entry name" value="KR_dom"/>
</dbReference>
<dbReference type="SMART" id="SM01294">
    <property type="entry name" value="PKS_PP_betabranch"/>
    <property type="match status" value="2"/>
</dbReference>
<dbReference type="PROSITE" id="PS00012">
    <property type="entry name" value="PHOSPHOPANTETHEINE"/>
    <property type="match status" value="1"/>
</dbReference>
<dbReference type="InterPro" id="IPR016039">
    <property type="entry name" value="Thiolase-like"/>
</dbReference>
<dbReference type="PANTHER" id="PTHR43775">
    <property type="entry name" value="FATTY ACID SYNTHASE"/>
    <property type="match status" value="1"/>
</dbReference>
<dbReference type="Gene3D" id="3.40.47.10">
    <property type="match status" value="2"/>
</dbReference>
<dbReference type="PROSITE" id="PS00606">
    <property type="entry name" value="KS3_1"/>
    <property type="match status" value="1"/>
</dbReference>
<keyword evidence="4" id="KW-0808">Transferase</keyword>
<gene>
    <name evidence="13" type="ORF">H340_25787</name>
</gene>
<dbReference type="InterPro" id="IPR014043">
    <property type="entry name" value="Acyl_transferase_dom"/>
</dbReference>
<keyword evidence="7" id="KW-0012">Acyltransferase</keyword>
<organism evidence="13 14">
    <name type="scientific">Streptomyces mobaraensis (strain ATCC 29032 / DSM 40847 / JCM 4168 / NBRC 13819 / NCIMB 11159 / IPCR 16-22)</name>
    <dbReference type="NCBI Taxonomy" id="1223523"/>
    <lineage>
        <taxon>Bacteria</taxon>
        <taxon>Bacillati</taxon>
        <taxon>Actinomycetota</taxon>
        <taxon>Actinomycetes</taxon>
        <taxon>Kitasatosporales</taxon>
        <taxon>Streptomycetaceae</taxon>
        <taxon>Streptomyces</taxon>
    </lineage>
</organism>
<dbReference type="STRING" id="1223523.H340_25787"/>
<evidence type="ECO:0000259" key="11">
    <source>
        <dbReference type="PROSITE" id="PS52004"/>
    </source>
</evidence>
<dbReference type="InterPro" id="IPR020841">
    <property type="entry name" value="PKS_Beta-ketoAc_synthase_dom"/>
</dbReference>
<keyword evidence="6" id="KW-0511">Multifunctional enzyme</keyword>
<feature type="region of interest" description="N-terminal hotdog fold" evidence="8">
    <location>
        <begin position="2814"/>
        <end position="2939"/>
    </location>
</feature>
<dbReference type="SMART" id="SM00823">
    <property type="entry name" value="PKS_PP"/>
    <property type="match status" value="2"/>
</dbReference>